<evidence type="ECO:0000313" key="2">
    <source>
        <dbReference type="EMBL" id="SHJ48874.1"/>
    </source>
</evidence>
<accession>A0A1M6JQC4</accession>
<evidence type="ECO:0008006" key="4">
    <source>
        <dbReference type="Google" id="ProtNLM"/>
    </source>
</evidence>
<dbReference type="Proteomes" id="UP000184465">
    <property type="component" value="Unassembled WGS sequence"/>
</dbReference>
<feature type="transmembrane region" description="Helical" evidence="1">
    <location>
        <begin position="119"/>
        <end position="139"/>
    </location>
</feature>
<keyword evidence="1" id="KW-0812">Transmembrane</keyword>
<feature type="transmembrane region" description="Helical" evidence="1">
    <location>
        <begin position="52"/>
        <end position="79"/>
    </location>
</feature>
<evidence type="ECO:0000256" key="1">
    <source>
        <dbReference type="SAM" id="Phobius"/>
    </source>
</evidence>
<dbReference type="STRING" id="1121301.SAMN02745912_00094"/>
<organism evidence="2 3">
    <name type="scientific">Paramaledivibacter caminithermalis (strain DSM 15212 / CIP 107654 / DViRD3)</name>
    <name type="common">Clostridium caminithermale</name>
    <dbReference type="NCBI Taxonomy" id="1121301"/>
    <lineage>
        <taxon>Bacteria</taxon>
        <taxon>Bacillati</taxon>
        <taxon>Bacillota</taxon>
        <taxon>Clostridia</taxon>
        <taxon>Peptostreptococcales</taxon>
        <taxon>Caminicellaceae</taxon>
        <taxon>Paramaledivibacter</taxon>
    </lineage>
</organism>
<feature type="transmembrane region" description="Helical" evidence="1">
    <location>
        <begin position="145"/>
        <end position="165"/>
    </location>
</feature>
<dbReference type="EMBL" id="FRAG01000001">
    <property type="protein sequence ID" value="SHJ48874.1"/>
    <property type="molecule type" value="Genomic_DNA"/>
</dbReference>
<proteinExistence type="predicted"/>
<reference evidence="2 3" key="1">
    <citation type="submission" date="2016-11" db="EMBL/GenBank/DDBJ databases">
        <authorList>
            <person name="Jaros S."/>
            <person name="Januszkiewicz K."/>
            <person name="Wedrychowicz H."/>
        </authorList>
    </citation>
    <scope>NUCLEOTIDE SEQUENCE [LARGE SCALE GENOMIC DNA]</scope>
    <source>
        <strain evidence="2 3">DSM 15212</strain>
    </source>
</reference>
<sequence>MDKKKKEKEKNKKKNVGKGYNIKWVINITIITFILAVFMSSASEALLRNTSIAMAFIILIIIVFLGIISDLIGIAVAAADEKPFHAMASKKIDGAKFGIKLIKNAGPVSNFCNDVIGDIAGIISGAAGAIILVQISRIYNGINTAYYSFILSGVVAAITVGGKALGKEIALKNSKDIVFKVAKILYWIKVNLKIDLLPENKKKK</sequence>
<dbReference type="RefSeq" id="WP_073146355.1">
    <property type="nucleotide sequence ID" value="NZ_FRAG01000001.1"/>
</dbReference>
<dbReference type="AlphaFoldDB" id="A0A1M6JQC4"/>
<name>A0A1M6JQC4_PARC5</name>
<gene>
    <name evidence="2" type="ORF">SAMN02745912_00094</name>
</gene>
<keyword evidence="1" id="KW-1133">Transmembrane helix</keyword>
<keyword evidence="1" id="KW-0472">Membrane</keyword>
<keyword evidence="3" id="KW-1185">Reference proteome</keyword>
<protein>
    <recommendedName>
        <fullName evidence="4">CNNM transmembrane domain-containing protein</fullName>
    </recommendedName>
</protein>
<evidence type="ECO:0000313" key="3">
    <source>
        <dbReference type="Proteomes" id="UP000184465"/>
    </source>
</evidence>
<feature type="transmembrane region" description="Helical" evidence="1">
    <location>
        <begin position="21"/>
        <end position="40"/>
    </location>
</feature>